<feature type="domain" description="PCI" evidence="2">
    <location>
        <begin position="922"/>
        <end position="1108"/>
    </location>
</feature>
<dbReference type="AlphaFoldDB" id="A0ABD1XKC2"/>
<feature type="region of interest" description="Disordered" evidence="1">
    <location>
        <begin position="616"/>
        <end position="752"/>
    </location>
</feature>
<feature type="compositionally biased region" description="Polar residues" evidence="1">
    <location>
        <begin position="157"/>
        <end position="172"/>
    </location>
</feature>
<dbReference type="Proteomes" id="UP001605036">
    <property type="component" value="Unassembled WGS sequence"/>
</dbReference>
<accession>A0ABD1XKC2</accession>
<dbReference type="InterPro" id="IPR045107">
    <property type="entry name" value="SAC3/GANP/THP3"/>
</dbReference>
<feature type="compositionally biased region" description="Polar residues" evidence="1">
    <location>
        <begin position="58"/>
        <end position="72"/>
    </location>
</feature>
<feature type="region of interest" description="Disordered" evidence="1">
    <location>
        <begin position="359"/>
        <end position="494"/>
    </location>
</feature>
<feature type="compositionally biased region" description="Low complexity" evidence="1">
    <location>
        <begin position="173"/>
        <end position="190"/>
    </location>
</feature>
<evidence type="ECO:0000313" key="4">
    <source>
        <dbReference type="Proteomes" id="UP001605036"/>
    </source>
</evidence>
<dbReference type="InterPro" id="IPR005062">
    <property type="entry name" value="SAC3/GANP/THP3_conserved"/>
</dbReference>
<feature type="compositionally biased region" description="Low complexity" evidence="1">
    <location>
        <begin position="85"/>
        <end position="104"/>
    </location>
</feature>
<organism evidence="3 4">
    <name type="scientific">Riccia fluitans</name>
    <dbReference type="NCBI Taxonomy" id="41844"/>
    <lineage>
        <taxon>Eukaryota</taxon>
        <taxon>Viridiplantae</taxon>
        <taxon>Streptophyta</taxon>
        <taxon>Embryophyta</taxon>
        <taxon>Marchantiophyta</taxon>
        <taxon>Marchantiopsida</taxon>
        <taxon>Marchantiidae</taxon>
        <taxon>Marchantiales</taxon>
        <taxon>Ricciaceae</taxon>
        <taxon>Riccia</taxon>
    </lineage>
</organism>
<feature type="compositionally biased region" description="Polar residues" evidence="1">
    <location>
        <begin position="461"/>
        <end position="472"/>
    </location>
</feature>
<feature type="compositionally biased region" description="Basic and acidic residues" evidence="1">
    <location>
        <begin position="667"/>
        <end position="704"/>
    </location>
</feature>
<feature type="compositionally biased region" description="Low complexity" evidence="1">
    <location>
        <begin position="479"/>
        <end position="491"/>
    </location>
</feature>
<dbReference type="EMBL" id="JBHFFA010000008">
    <property type="protein sequence ID" value="KAL2609397.1"/>
    <property type="molecule type" value="Genomic_DNA"/>
</dbReference>
<dbReference type="Gene3D" id="1.25.40.990">
    <property type="match status" value="1"/>
</dbReference>
<dbReference type="PROSITE" id="PS50250">
    <property type="entry name" value="PCI"/>
    <property type="match status" value="1"/>
</dbReference>
<dbReference type="PANTHER" id="PTHR12436:SF4">
    <property type="entry name" value="LEUKOCYTE RECEPTOR CLUSTER MEMBER 8"/>
    <property type="match status" value="1"/>
</dbReference>
<dbReference type="Pfam" id="PF03399">
    <property type="entry name" value="SAC3_GANP"/>
    <property type="match status" value="1"/>
</dbReference>
<feature type="compositionally biased region" description="Low complexity" evidence="1">
    <location>
        <begin position="405"/>
        <end position="428"/>
    </location>
</feature>
<dbReference type="PANTHER" id="PTHR12436">
    <property type="entry name" value="80 KDA MCM3-ASSOCIATED PROTEIN"/>
    <property type="match status" value="1"/>
</dbReference>
<feature type="compositionally biased region" description="Low complexity" evidence="1">
    <location>
        <begin position="122"/>
        <end position="132"/>
    </location>
</feature>
<feature type="region of interest" description="Disordered" evidence="1">
    <location>
        <begin position="764"/>
        <end position="788"/>
    </location>
</feature>
<evidence type="ECO:0000313" key="3">
    <source>
        <dbReference type="EMBL" id="KAL2609397.1"/>
    </source>
</evidence>
<name>A0ABD1XKC2_9MARC</name>
<feature type="compositionally biased region" description="Polar residues" evidence="1">
    <location>
        <begin position="709"/>
        <end position="719"/>
    </location>
</feature>
<feature type="region of interest" description="Disordered" evidence="1">
    <location>
        <begin position="1"/>
        <end position="143"/>
    </location>
</feature>
<feature type="compositionally biased region" description="Low complexity" evidence="1">
    <location>
        <begin position="379"/>
        <end position="397"/>
    </location>
</feature>
<gene>
    <name evidence="3" type="ORF">R1flu_027970</name>
</gene>
<feature type="compositionally biased region" description="Low complexity" evidence="1">
    <location>
        <begin position="363"/>
        <end position="372"/>
    </location>
</feature>
<feature type="compositionally biased region" description="Polar residues" evidence="1">
    <location>
        <begin position="439"/>
        <end position="453"/>
    </location>
</feature>
<reference evidence="3 4" key="1">
    <citation type="submission" date="2024-09" db="EMBL/GenBank/DDBJ databases">
        <title>Chromosome-scale assembly of Riccia fluitans.</title>
        <authorList>
            <person name="Paukszto L."/>
            <person name="Sawicki J."/>
            <person name="Karawczyk K."/>
            <person name="Piernik-Szablinska J."/>
            <person name="Szczecinska M."/>
            <person name="Mazdziarz M."/>
        </authorList>
    </citation>
    <scope>NUCLEOTIDE SEQUENCE [LARGE SCALE GENOMIC DNA]</scope>
    <source>
        <strain evidence="3">Rf_01</strain>
        <tissue evidence="3">Aerial parts of the thallus</tissue>
    </source>
</reference>
<keyword evidence="4" id="KW-1185">Reference proteome</keyword>
<comment type="caution">
    <text evidence="3">The sequence shown here is derived from an EMBL/GenBank/DDBJ whole genome shotgun (WGS) entry which is preliminary data.</text>
</comment>
<evidence type="ECO:0000256" key="1">
    <source>
        <dbReference type="SAM" id="MobiDB-lite"/>
    </source>
</evidence>
<proteinExistence type="predicted"/>
<dbReference type="InterPro" id="IPR000717">
    <property type="entry name" value="PCI_dom"/>
</dbReference>
<feature type="compositionally biased region" description="Low complexity" evidence="1">
    <location>
        <begin position="20"/>
        <end position="34"/>
    </location>
</feature>
<evidence type="ECO:0000259" key="2">
    <source>
        <dbReference type="PROSITE" id="PS50250"/>
    </source>
</evidence>
<feature type="compositionally biased region" description="Pro residues" evidence="1">
    <location>
        <begin position="105"/>
        <end position="121"/>
    </location>
</feature>
<protein>
    <recommendedName>
        <fullName evidence="2">PCI domain-containing protein</fullName>
    </recommendedName>
</protein>
<feature type="region of interest" description="Disordered" evidence="1">
    <location>
        <begin position="157"/>
        <end position="197"/>
    </location>
</feature>
<feature type="compositionally biased region" description="Basic residues" evidence="1">
    <location>
        <begin position="723"/>
        <end position="734"/>
    </location>
</feature>
<sequence length="1124" mass="121479">MGTDYDKKGPSFSNMSADNAYPSESAPPYAPSQYDGWNYSSRTEFTQYAPPSAAAPSTVSTEGNPQSETTTAVAPPGAQPWYYPSQHSAQAQQQGGQAQSNQGLPPLPSVPPPQPPPPPEPSTSLPSWSSVVAGTTETRSSEGAAFSYPSYYSQLQQHGQETSYGGQDVQVNNSSSSSASAPGTNAAPGTDTNSNGSHNYGQMYAGYTASTPGDQYTYGSGNYASYNYGYPQQGNDSYSQNMGPPYQSSGAAYPPVNSFSSTSSYTDSTSYQSTGTYYNAGVYQNTGGYPTSNYSSHPSSWSDNSYRTYGGYPGYTGYSGTDQNNAAGSGTVLNANQYQQDYQPQWAEYYANMQNNAAASSDTAGAPGTVPTSTPPPSYASVVAQGTGSQTQSVVTGQPPPPGTQPAWQPSSQSFTSSSSSQANSTATKVGNSWGPMSMHTSQAESQSQTVPSHFQAGAPLQSSMSKLQPQMQAPPGFQQIQKTSQKQQKQLEGPISQSFQTQGHQPWRSKMQIPNNPRIASNLGVAGKGNFGTEGGSKPVYISVGAKAGKQTPDDVTDATLQPGMFPPALRAYVERALSRCKDEAQKSACQDIMKEMITKASRDGSLFSKDWDTEPLFPLPSLPSTSTTKDASQRGNAPISGLKVESSPGKRLKSRWEPVGGDELEDKHGYITRESSKDSLRDRMKDRDGSASPPKWERREGVWNKSKLVQQQHSPLSNLGKRQRKLPQRSRRSIGGSFNGAGSSSESDEVEEQVGGVVLGSLMTAETPEEKKRRQSRTKRFDRGKETAGVPKVVGKVKAGVGGTASARRATAMQLAMAYGDGNGRAVEDIDWDSLTVRGTCQEIEKRYLRLTSAPDPSTVRPEEVLRKALAMVQSTSKSYLYRWEQLRSIRQDLTVQRIRDELTVQVYETHARMALEAGDLPEYNQCQTQLKGLYAEGIKGCSNEFAAYSLLYIIFNHGNSRELLSSMARLSKEARKDGAVKHALAVRAAVASGNYTSFFKLYRTAPNLSPCLMEMYAEKMRFEAVKCMARSYRPSLSVPFIARSLGFTTIVEGGEEKEADGVEECEEWLKLHGADINFDSDANESVLNTKISSTSLFMPEPEDVVPHGDANLALNDFFARS</sequence>